<evidence type="ECO:0000256" key="2">
    <source>
        <dbReference type="ARBA" id="ARBA00022763"/>
    </source>
</evidence>
<dbReference type="EMBL" id="ML991794">
    <property type="protein sequence ID" value="KAF2235013.1"/>
    <property type="molecule type" value="Genomic_DNA"/>
</dbReference>
<dbReference type="InterPro" id="IPR036890">
    <property type="entry name" value="HATPase_C_sf"/>
</dbReference>
<feature type="region of interest" description="Disordered" evidence="3">
    <location>
        <begin position="57"/>
        <end position="106"/>
    </location>
</feature>
<feature type="domain" description="DNA mismatch repair protein S5" evidence="4">
    <location>
        <begin position="255"/>
        <end position="381"/>
    </location>
</feature>
<dbReference type="Gene3D" id="3.30.230.10">
    <property type="match status" value="1"/>
</dbReference>
<dbReference type="Pfam" id="PF01119">
    <property type="entry name" value="DNA_mis_repair"/>
    <property type="match status" value="1"/>
</dbReference>
<feature type="compositionally biased region" description="Polar residues" evidence="3">
    <location>
        <begin position="491"/>
        <end position="500"/>
    </location>
</feature>
<evidence type="ECO:0000256" key="3">
    <source>
        <dbReference type="SAM" id="MobiDB-lite"/>
    </source>
</evidence>
<dbReference type="InterPro" id="IPR013507">
    <property type="entry name" value="DNA_mismatch_S5_2-like"/>
</dbReference>
<protein>
    <recommendedName>
        <fullName evidence="4">DNA mismatch repair protein S5 domain-containing protein</fullName>
    </recommendedName>
</protein>
<dbReference type="PROSITE" id="PS00058">
    <property type="entry name" value="DNA_MISMATCH_REPAIR_1"/>
    <property type="match status" value="1"/>
</dbReference>
<dbReference type="SUPFAM" id="SSF55874">
    <property type="entry name" value="ATPase domain of HSP90 chaperone/DNA topoisomerase II/histidine kinase"/>
    <property type="match status" value="1"/>
</dbReference>
<dbReference type="OrthoDB" id="10263226at2759"/>
<name>A0A6A6HC09_VIRVR</name>
<dbReference type="SMART" id="SM01340">
    <property type="entry name" value="DNA_mis_repair"/>
    <property type="match status" value="1"/>
</dbReference>
<evidence type="ECO:0000313" key="6">
    <source>
        <dbReference type="Proteomes" id="UP000800092"/>
    </source>
</evidence>
<dbReference type="InterPro" id="IPR038973">
    <property type="entry name" value="MutL/Mlh/Pms-like"/>
</dbReference>
<feature type="compositionally biased region" description="Polar residues" evidence="3">
    <location>
        <begin position="640"/>
        <end position="649"/>
    </location>
</feature>
<comment type="similarity">
    <text evidence="1">Belongs to the DNA mismatch repair MutL/HexB family.</text>
</comment>
<dbReference type="GO" id="GO:0061982">
    <property type="term" value="P:meiosis I cell cycle process"/>
    <property type="evidence" value="ECO:0007669"/>
    <property type="project" value="UniProtKB-ARBA"/>
</dbReference>
<gene>
    <name evidence="5" type="ORF">EV356DRAFT_576204</name>
</gene>
<dbReference type="GO" id="GO:0030983">
    <property type="term" value="F:mismatched DNA binding"/>
    <property type="evidence" value="ECO:0007669"/>
    <property type="project" value="InterPro"/>
</dbReference>
<sequence length="903" mass="98821">MSIRALPPSTASPLLATTLISSPLAVAKEILDNALDARATSISLILCPSSLLSAPTSSSSSILPSSSPSSSRSPPSSILSSSPPFLTLRDNGTGIPPSSRPLLGRRSHTSKLASFDELRLLGGQSLGFRGEALAAIAEVADEVRVVTRVEGEATAVGMRLMRGGGIGELERMSAPVGTSVLVSGLFVGWPVRRKGLEREAGRWVGELRRLVEGYALARPEVRFAMKVKGVGAKSGDVKGDWVYAPRAGDGVEQAARKVVGRACLGICEWFSKEHEGYCFKALLPKADADREKISGVGQFVSVDGRILNEKRGTARKMVGLWKERMKKVGVEGGKNPVLLLNLTCPLGSYDVNVEPGKDDVVFVDKTVLVEGWTGLIEEAYKMKTGENPEEYHLAEAMKAISSDELEMVPEDLIDEDTQPTYRRRDSVRSNMHSDIELDDEDEPHFPASRLQDQNGTRIDEEQDQESQDVTISNPWVIAKMNAPLRKPVDATTPNNKSVTLESDVRSLQPGSTQPRSRAPVRATNPFDKIPYLPTPQASSSPPRTSGSEPSLEQMGIFPYSSMRPATDEAERISPQPTRGPQPVNYTPPQCPEGTPLGMIPDITPPSQRRPRRQNAPPANINKPFVSPVSFNVDRSKRVSNRASTQQAGSPKSGRNWHQQIQDAAKVLVPKGDEAMILEGPAKNKRIEEYMVPRGDRRTSSSPLMDIDNVTPIEHSHMSTMCGSQGTQRQISQCSSALQEIPNEANRPSQVQQAEIPSSPYLDDRLHDPNAMDIAPRAIHCTRASQLALERVPDDARTQNLSLRRNVAAVITPERLRWLRHGDTYDRLPWTFPPTDVDPQNVLMESIPDDRLHAWCCRIETLLRRGGQRVNVAMLQESLRRALGSHVVTVPTSSVESDSAVALH</sequence>
<dbReference type="GO" id="GO:0032389">
    <property type="term" value="C:MutLalpha complex"/>
    <property type="evidence" value="ECO:0007669"/>
    <property type="project" value="TreeGrafter"/>
</dbReference>
<organism evidence="5 6">
    <name type="scientific">Viridothelium virens</name>
    <name type="common">Speckled blister lichen</name>
    <name type="synonym">Trypethelium virens</name>
    <dbReference type="NCBI Taxonomy" id="1048519"/>
    <lineage>
        <taxon>Eukaryota</taxon>
        <taxon>Fungi</taxon>
        <taxon>Dikarya</taxon>
        <taxon>Ascomycota</taxon>
        <taxon>Pezizomycotina</taxon>
        <taxon>Dothideomycetes</taxon>
        <taxon>Dothideomycetes incertae sedis</taxon>
        <taxon>Trypetheliales</taxon>
        <taxon>Trypetheliaceae</taxon>
        <taxon>Viridothelium</taxon>
    </lineage>
</organism>
<accession>A0A6A6HC09</accession>
<dbReference type="InterPro" id="IPR020568">
    <property type="entry name" value="Ribosomal_Su5_D2-typ_SF"/>
</dbReference>
<dbReference type="InterPro" id="IPR014762">
    <property type="entry name" value="DNA_mismatch_repair_CS"/>
</dbReference>
<feature type="compositionally biased region" description="Polar residues" evidence="3">
    <location>
        <begin position="535"/>
        <end position="550"/>
    </location>
</feature>
<dbReference type="InterPro" id="IPR014721">
    <property type="entry name" value="Ribsml_uS5_D2-typ_fold_subgr"/>
</dbReference>
<dbReference type="GO" id="GO:0016887">
    <property type="term" value="F:ATP hydrolysis activity"/>
    <property type="evidence" value="ECO:0007669"/>
    <property type="project" value="InterPro"/>
</dbReference>
<feature type="region of interest" description="Disordered" evidence="3">
    <location>
        <begin position="410"/>
        <end position="658"/>
    </location>
</feature>
<dbReference type="Proteomes" id="UP000800092">
    <property type="component" value="Unassembled WGS sequence"/>
</dbReference>
<dbReference type="PANTHER" id="PTHR10073:SF41">
    <property type="entry name" value="MISMATCH REPAIR PROTEIN, PUTATIVE (AFU_ORTHOLOGUE AFUA_8G05820)-RELATED"/>
    <property type="match status" value="1"/>
</dbReference>
<evidence type="ECO:0000313" key="5">
    <source>
        <dbReference type="EMBL" id="KAF2235013.1"/>
    </source>
</evidence>
<reference evidence="5" key="1">
    <citation type="journal article" date="2020" name="Stud. Mycol.">
        <title>101 Dothideomycetes genomes: a test case for predicting lifestyles and emergence of pathogens.</title>
        <authorList>
            <person name="Haridas S."/>
            <person name="Albert R."/>
            <person name="Binder M."/>
            <person name="Bloem J."/>
            <person name="Labutti K."/>
            <person name="Salamov A."/>
            <person name="Andreopoulos B."/>
            <person name="Baker S."/>
            <person name="Barry K."/>
            <person name="Bills G."/>
            <person name="Bluhm B."/>
            <person name="Cannon C."/>
            <person name="Castanera R."/>
            <person name="Culley D."/>
            <person name="Daum C."/>
            <person name="Ezra D."/>
            <person name="Gonzalez J."/>
            <person name="Henrissat B."/>
            <person name="Kuo A."/>
            <person name="Liang C."/>
            <person name="Lipzen A."/>
            <person name="Lutzoni F."/>
            <person name="Magnuson J."/>
            <person name="Mondo S."/>
            <person name="Nolan M."/>
            <person name="Ohm R."/>
            <person name="Pangilinan J."/>
            <person name="Park H.-J."/>
            <person name="Ramirez L."/>
            <person name="Alfaro M."/>
            <person name="Sun H."/>
            <person name="Tritt A."/>
            <person name="Yoshinaga Y."/>
            <person name="Zwiers L.-H."/>
            <person name="Turgeon B."/>
            <person name="Goodwin S."/>
            <person name="Spatafora J."/>
            <person name="Crous P."/>
            <person name="Grigoriev I."/>
        </authorList>
    </citation>
    <scope>NUCLEOTIDE SEQUENCE</scope>
    <source>
        <strain evidence="5">Tuck. ex Michener</strain>
    </source>
</reference>
<keyword evidence="6" id="KW-1185">Reference proteome</keyword>
<dbReference type="Gene3D" id="3.30.565.10">
    <property type="entry name" value="Histidine kinase-like ATPase, C-terminal domain"/>
    <property type="match status" value="1"/>
</dbReference>
<feature type="compositionally biased region" description="Basic and acidic residues" evidence="3">
    <location>
        <begin position="422"/>
        <end position="435"/>
    </location>
</feature>
<dbReference type="AlphaFoldDB" id="A0A6A6HC09"/>
<dbReference type="SUPFAM" id="SSF54211">
    <property type="entry name" value="Ribosomal protein S5 domain 2-like"/>
    <property type="match status" value="1"/>
</dbReference>
<dbReference type="GO" id="GO:0006298">
    <property type="term" value="P:mismatch repair"/>
    <property type="evidence" value="ECO:0007669"/>
    <property type="project" value="InterPro"/>
</dbReference>
<dbReference type="GO" id="GO:0140664">
    <property type="term" value="F:ATP-dependent DNA damage sensor activity"/>
    <property type="evidence" value="ECO:0007669"/>
    <property type="project" value="InterPro"/>
</dbReference>
<dbReference type="PANTHER" id="PTHR10073">
    <property type="entry name" value="DNA MISMATCH REPAIR PROTEIN MLH, PMS, MUTL"/>
    <property type="match status" value="1"/>
</dbReference>
<feature type="compositionally biased region" description="Polar residues" evidence="3">
    <location>
        <begin position="574"/>
        <end position="587"/>
    </location>
</feature>
<keyword evidence="2" id="KW-0227">DNA damage</keyword>
<proteinExistence type="inferred from homology"/>
<evidence type="ECO:0000259" key="4">
    <source>
        <dbReference type="SMART" id="SM01340"/>
    </source>
</evidence>
<dbReference type="GO" id="GO:0005524">
    <property type="term" value="F:ATP binding"/>
    <property type="evidence" value="ECO:0007669"/>
    <property type="project" value="InterPro"/>
</dbReference>
<evidence type="ECO:0000256" key="1">
    <source>
        <dbReference type="ARBA" id="ARBA00006082"/>
    </source>
</evidence>
<feature type="compositionally biased region" description="Low complexity" evidence="3">
    <location>
        <begin position="57"/>
        <end position="84"/>
    </location>
</feature>